<comment type="caution">
    <text evidence="3">The sequence shown here is derived from an EMBL/GenBank/DDBJ whole genome shotgun (WGS) entry which is preliminary data.</text>
</comment>
<dbReference type="EMBL" id="CAUYUJ010009213">
    <property type="protein sequence ID" value="CAK0826138.1"/>
    <property type="molecule type" value="Genomic_DNA"/>
</dbReference>
<protein>
    <submittedName>
        <fullName evidence="3">Uncharacterized protein</fullName>
    </submittedName>
</protein>
<name>A0ABN9S301_9DINO</name>
<feature type="region of interest" description="Disordered" evidence="2">
    <location>
        <begin position="408"/>
        <end position="428"/>
    </location>
</feature>
<keyword evidence="4" id="KW-1185">Reference proteome</keyword>
<evidence type="ECO:0000256" key="2">
    <source>
        <dbReference type="SAM" id="MobiDB-lite"/>
    </source>
</evidence>
<keyword evidence="1" id="KW-0175">Coiled coil</keyword>
<evidence type="ECO:0000313" key="4">
    <source>
        <dbReference type="Proteomes" id="UP001189429"/>
    </source>
</evidence>
<feature type="region of interest" description="Disordered" evidence="2">
    <location>
        <begin position="342"/>
        <end position="389"/>
    </location>
</feature>
<evidence type="ECO:0000313" key="3">
    <source>
        <dbReference type="EMBL" id="CAK0826138.1"/>
    </source>
</evidence>
<accession>A0ABN9S301</accession>
<dbReference type="Proteomes" id="UP001189429">
    <property type="component" value="Unassembled WGS sequence"/>
</dbReference>
<reference evidence="3" key="1">
    <citation type="submission" date="2023-10" db="EMBL/GenBank/DDBJ databases">
        <authorList>
            <person name="Chen Y."/>
            <person name="Shah S."/>
            <person name="Dougan E. K."/>
            <person name="Thang M."/>
            <person name="Chan C."/>
        </authorList>
    </citation>
    <scope>NUCLEOTIDE SEQUENCE [LARGE SCALE GENOMIC DNA]</scope>
</reference>
<proteinExistence type="predicted"/>
<evidence type="ECO:0000256" key="1">
    <source>
        <dbReference type="SAM" id="Coils"/>
    </source>
</evidence>
<feature type="region of interest" description="Disordered" evidence="2">
    <location>
        <begin position="223"/>
        <end position="250"/>
    </location>
</feature>
<feature type="coiled-coil region" evidence="1">
    <location>
        <begin position="253"/>
        <end position="294"/>
    </location>
</feature>
<sequence>MKPMAVDIGTDENHMKAEGLCLEVQRPFDSRKHGVFLSEGVALHGYLRLCGLEVRAVAGEGLRMHAGVLTRRGQEISKPPAVKPVIAEPGPGVLPQLGAVAGVGVGVGVGVGHDGRGPGLPRELRGMLRLVQRAVLPVAVASAVLLLVQRAVLRVAVAGCVWDSEVAPTVLADLRSHPPPVFAEAAPELAAAQRWEPPRPATPSEDLLPRAGAHVLASPVARPPLPAERRQPHAPAAGAAAGRSRGGSDESLVASMAARLAQVEQLNKQLSARVAKQAQELAAVRGELDRARDAPGARPQEVGAAAAPGDCVSCRALRRQVDELSGIVEAYGLVWTPAAAAAEEEPTSGGGGVPTASPASGGGAAGSPASARGRGIHRPDGHRPPEGGVSVDIEVLRSRVEGLNASVEDDRPRVVAEGGGGGGRARLAADAAGPLPVTFFQELCPRPPGPPPSARRGAEGHP</sequence>
<feature type="region of interest" description="Disordered" evidence="2">
    <location>
        <begin position="443"/>
        <end position="462"/>
    </location>
</feature>
<organism evidence="3 4">
    <name type="scientific">Prorocentrum cordatum</name>
    <dbReference type="NCBI Taxonomy" id="2364126"/>
    <lineage>
        <taxon>Eukaryota</taxon>
        <taxon>Sar</taxon>
        <taxon>Alveolata</taxon>
        <taxon>Dinophyceae</taxon>
        <taxon>Prorocentrales</taxon>
        <taxon>Prorocentraceae</taxon>
        <taxon>Prorocentrum</taxon>
    </lineage>
</organism>
<gene>
    <name evidence="3" type="ORF">PCOR1329_LOCUS26075</name>
</gene>